<evidence type="ECO:0000256" key="2">
    <source>
        <dbReference type="ARBA" id="ARBA00022737"/>
    </source>
</evidence>
<proteinExistence type="predicted"/>
<dbReference type="PROSITE" id="PS50012">
    <property type="entry name" value="RCC1_3"/>
    <property type="match status" value="4"/>
</dbReference>
<feature type="compositionally biased region" description="Low complexity" evidence="4">
    <location>
        <begin position="256"/>
        <end position="271"/>
    </location>
</feature>
<evidence type="ECO:0000313" key="6">
    <source>
        <dbReference type="EMBL" id="KAL3269950.1"/>
    </source>
</evidence>
<name>A0ABD2MUL1_9CUCU</name>
<keyword evidence="2" id="KW-0677">Repeat</keyword>
<feature type="repeat" description="RCC1" evidence="3">
    <location>
        <begin position="783"/>
        <end position="837"/>
    </location>
</feature>
<dbReference type="Pfam" id="PF25390">
    <property type="entry name" value="WD40_RLD"/>
    <property type="match status" value="1"/>
</dbReference>
<dbReference type="InterPro" id="IPR058923">
    <property type="entry name" value="RCC1-like_dom"/>
</dbReference>
<dbReference type="SUPFAM" id="SSF50985">
    <property type="entry name" value="RCC1/BLIP-II"/>
    <property type="match status" value="2"/>
</dbReference>
<dbReference type="PRINTS" id="PR00633">
    <property type="entry name" value="RCCNDNSATION"/>
</dbReference>
<evidence type="ECO:0000256" key="1">
    <source>
        <dbReference type="ARBA" id="ARBA00022658"/>
    </source>
</evidence>
<gene>
    <name evidence="6" type="ORF">HHI36_009006</name>
</gene>
<dbReference type="Gene3D" id="2.130.10.30">
    <property type="entry name" value="Regulator of chromosome condensation 1/beta-lactamase-inhibitor protein II"/>
    <property type="match status" value="2"/>
</dbReference>
<dbReference type="Proteomes" id="UP001516400">
    <property type="component" value="Unassembled WGS sequence"/>
</dbReference>
<sequence>MASNLDIFELKCLLQNINIKLCARIESGVKQLLALVTHNSDIILHYSFGELPVVLKRIPWYASKSRFIQAICFDPTATWLLVICADGSLHIVPFLSLVDKKQKVDCKWSTTDLTHFPKPQQTPDRKPTAVVWWQTLDSNQNGLIGYEDGTIALISLTDGRCLGTCSVNEAITELNLCQDNSLDAIFLLINGVSGKQWKHILEQHSMGYVWPPELANHTDDSTQSRLSSLRQLGVDKLVSLRQRLVEGRNSKKDNSSDTTSESSLQSDSSHSGPELIPHLPQTHFSPQYARDRYLFSTFYKPTCLVTVHAADVEAAPLYTHKLPTGTEDFLLTDKLIFTLSSHKKTISIVSSNLSECLRDCDSEFNIDALVARFSIDNEHILKIYKLADLSAVRLRKCRDDKRDKLFEMPKTVDDLNIRKIRIDTCVLVTSKAVYKINVSISPIEKFVQHIVRESDYDKAERLADIFGLNVQQLLEGCGDLLISRGSFHSGIILYKQAKVHLLKRVLKLAISADCKTLLKFVHLCLSASKVDMSVATKIHIGNLAVMAYTELILRYGGSTRISNTKDFMNFLRYEGFYDQILAVNVACQAAHWKIVNLLARTRGLQPEVVSAFGQILHSARAPRPTDLDFIYSLSEPSLTQSLLLSPKSAEIIFQYIRANVEVFPIDILKRFILQLDPSQPCAIPLVARKFQTHKSSLSLESTLDSSDCDYHDEDSTVVKDMIETFIIVLVHLISKTDENSYKLLYLERIKVSHETILEPSLTKFPDIQPLNCGYEHAAIVRNDLVYTMGVSSSGCLGLGPLLSQSSPARLVQTLADLKVRVISVSCGRKHTLFLTDYGVYSCGSNNYGQLGLGHSVQECPYPQLLSDLSAVKIVQVVCGQYHSMALTSDGKVYTWGWGIHGQLGHGGCSNESHPRRLNFSKKVKQVTAGHAHSLILTLDGELFGFGSNAFGQLESSHGGANKYSNPMRIHIMPQLLTPIEKVSSAYFHNIAILEDQEVYTWGASPQEVRLVQAKNHHKANGISTKPPESWKISVNVYSGSNRGPIDQISIGYRHTVILHNGKMLWGKNKDDDLSPPHLRDQDTLNIFNYRFLHVSCGFDYTMAVDHIGRLLAWGSVSMAQVKFILHL</sequence>
<dbReference type="InterPro" id="IPR000408">
    <property type="entry name" value="Reg_chr_condens"/>
</dbReference>
<dbReference type="EMBL" id="JABFTP020000021">
    <property type="protein sequence ID" value="KAL3269950.1"/>
    <property type="molecule type" value="Genomic_DNA"/>
</dbReference>
<feature type="domain" description="RCC1-like" evidence="5">
    <location>
        <begin position="839"/>
        <end position="1120"/>
    </location>
</feature>
<keyword evidence="1" id="KW-0344">Guanine-nucleotide releasing factor</keyword>
<evidence type="ECO:0000256" key="4">
    <source>
        <dbReference type="SAM" id="MobiDB-lite"/>
    </source>
</evidence>
<protein>
    <recommendedName>
        <fullName evidence="5">RCC1-like domain-containing protein</fullName>
    </recommendedName>
</protein>
<dbReference type="AlphaFoldDB" id="A0ABD2MUL1"/>
<organism evidence="6 7">
    <name type="scientific">Cryptolaemus montrouzieri</name>
    <dbReference type="NCBI Taxonomy" id="559131"/>
    <lineage>
        <taxon>Eukaryota</taxon>
        <taxon>Metazoa</taxon>
        <taxon>Ecdysozoa</taxon>
        <taxon>Arthropoda</taxon>
        <taxon>Hexapoda</taxon>
        <taxon>Insecta</taxon>
        <taxon>Pterygota</taxon>
        <taxon>Neoptera</taxon>
        <taxon>Endopterygota</taxon>
        <taxon>Coleoptera</taxon>
        <taxon>Polyphaga</taxon>
        <taxon>Cucujiformia</taxon>
        <taxon>Coccinelloidea</taxon>
        <taxon>Coccinellidae</taxon>
        <taxon>Scymninae</taxon>
        <taxon>Scymnini</taxon>
        <taxon>Cryptolaemus</taxon>
    </lineage>
</organism>
<feature type="repeat" description="RCC1" evidence="3">
    <location>
        <begin position="940"/>
        <end position="995"/>
    </location>
</feature>
<reference evidence="6 7" key="1">
    <citation type="journal article" date="2021" name="BMC Biol.">
        <title>Horizontally acquired antibacterial genes associated with adaptive radiation of ladybird beetles.</title>
        <authorList>
            <person name="Li H.S."/>
            <person name="Tang X.F."/>
            <person name="Huang Y.H."/>
            <person name="Xu Z.Y."/>
            <person name="Chen M.L."/>
            <person name="Du X.Y."/>
            <person name="Qiu B.Y."/>
            <person name="Chen P.T."/>
            <person name="Zhang W."/>
            <person name="Slipinski A."/>
            <person name="Escalona H.E."/>
            <person name="Waterhouse R.M."/>
            <person name="Zwick A."/>
            <person name="Pang H."/>
        </authorList>
    </citation>
    <scope>NUCLEOTIDE SEQUENCE [LARGE SCALE GENOMIC DNA]</scope>
    <source>
        <strain evidence="6">SYSU2018</strain>
    </source>
</reference>
<feature type="repeat" description="RCC1" evidence="3">
    <location>
        <begin position="837"/>
        <end position="889"/>
    </location>
</feature>
<evidence type="ECO:0000313" key="7">
    <source>
        <dbReference type="Proteomes" id="UP001516400"/>
    </source>
</evidence>
<accession>A0ABD2MUL1</accession>
<feature type="repeat" description="RCC1" evidence="3">
    <location>
        <begin position="890"/>
        <end position="939"/>
    </location>
</feature>
<dbReference type="PANTHER" id="PTHR45982:SF4">
    <property type="entry name" value="PHR DOMAIN-CONTAINING PROTEIN"/>
    <property type="match status" value="1"/>
</dbReference>
<comment type="caution">
    <text evidence="6">The sequence shown here is derived from an EMBL/GenBank/DDBJ whole genome shotgun (WGS) entry which is preliminary data.</text>
</comment>
<dbReference type="Pfam" id="PF00415">
    <property type="entry name" value="RCC1"/>
    <property type="match status" value="1"/>
</dbReference>
<dbReference type="SUPFAM" id="SSF69322">
    <property type="entry name" value="Tricorn protease domain 2"/>
    <property type="match status" value="1"/>
</dbReference>
<evidence type="ECO:0000259" key="5">
    <source>
        <dbReference type="Pfam" id="PF25390"/>
    </source>
</evidence>
<dbReference type="InterPro" id="IPR051553">
    <property type="entry name" value="Ran_GTPase-activating"/>
</dbReference>
<keyword evidence="7" id="KW-1185">Reference proteome</keyword>
<dbReference type="PROSITE" id="PS00626">
    <property type="entry name" value="RCC1_2"/>
    <property type="match status" value="1"/>
</dbReference>
<dbReference type="PANTHER" id="PTHR45982">
    <property type="entry name" value="REGULATOR OF CHROMOSOME CONDENSATION"/>
    <property type="match status" value="1"/>
</dbReference>
<dbReference type="InterPro" id="IPR009091">
    <property type="entry name" value="RCC1/BLIP-II"/>
</dbReference>
<evidence type="ECO:0000256" key="3">
    <source>
        <dbReference type="PROSITE-ProRule" id="PRU00235"/>
    </source>
</evidence>
<feature type="region of interest" description="Disordered" evidence="4">
    <location>
        <begin position="248"/>
        <end position="281"/>
    </location>
</feature>